<protein>
    <submittedName>
        <fullName evidence="1">Uncharacterized protein</fullName>
    </submittedName>
</protein>
<reference evidence="2" key="1">
    <citation type="journal article" date="2019" name="Int. J. Syst. Evol. Microbiol.">
        <title>The Global Catalogue of Microorganisms (GCM) 10K type strain sequencing project: providing services to taxonomists for standard genome sequencing and annotation.</title>
        <authorList>
            <consortium name="The Broad Institute Genomics Platform"/>
            <consortium name="The Broad Institute Genome Sequencing Center for Infectious Disease"/>
            <person name="Wu L."/>
            <person name="Ma J."/>
        </authorList>
    </citation>
    <scope>NUCLEOTIDE SEQUENCE [LARGE SCALE GENOMIC DNA]</scope>
    <source>
        <strain evidence="2">JCM 17906</strain>
    </source>
</reference>
<keyword evidence="2" id="KW-1185">Reference proteome</keyword>
<dbReference type="Proteomes" id="UP001501598">
    <property type="component" value="Unassembled WGS sequence"/>
</dbReference>
<sequence>MNAIAFDPAELDVVFARSLRDTERIGVERLLLTFDPSAEATLRGLAARVPFAIDVRQEDGQLLAELSLPADLVDEVVLRAETADLRALRWLRALPAA</sequence>
<evidence type="ECO:0000313" key="2">
    <source>
        <dbReference type="Proteomes" id="UP001501598"/>
    </source>
</evidence>
<organism evidence="1 2">
    <name type="scientific">Pseudonocardia xishanensis</name>
    <dbReference type="NCBI Taxonomy" id="630995"/>
    <lineage>
        <taxon>Bacteria</taxon>
        <taxon>Bacillati</taxon>
        <taxon>Actinomycetota</taxon>
        <taxon>Actinomycetes</taxon>
        <taxon>Pseudonocardiales</taxon>
        <taxon>Pseudonocardiaceae</taxon>
        <taxon>Pseudonocardia</taxon>
    </lineage>
</organism>
<gene>
    <name evidence="1" type="ORF">GCM10023175_15600</name>
</gene>
<dbReference type="EMBL" id="BAABGT010000024">
    <property type="protein sequence ID" value="GAA4541548.1"/>
    <property type="molecule type" value="Genomic_DNA"/>
</dbReference>
<dbReference type="RefSeq" id="WP_345414204.1">
    <property type="nucleotide sequence ID" value="NZ_BAABGT010000024.1"/>
</dbReference>
<evidence type="ECO:0000313" key="1">
    <source>
        <dbReference type="EMBL" id="GAA4541548.1"/>
    </source>
</evidence>
<name>A0ABP8RKR3_9PSEU</name>
<accession>A0ABP8RKR3</accession>
<proteinExistence type="predicted"/>
<comment type="caution">
    <text evidence="1">The sequence shown here is derived from an EMBL/GenBank/DDBJ whole genome shotgun (WGS) entry which is preliminary data.</text>
</comment>